<keyword evidence="12" id="KW-1185">Reference proteome</keyword>
<dbReference type="SUPFAM" id="SSF46626">
    <property type="entry name" value="Cytochrome c"/>
    <property type="match status" value="2"/>
</dbReference>
<evidence type="ECO:0000256" key="7">
    <source>
        <dbReference type="ARBA" id="ARBA00023004"/>
    </source>
</evidence>
<keyword evidence="7 9" id="KW-0408">Iron</keyword>
<dbReference type="PROSITE" id="PS51007">
    <property type="entry name" value="CYTC"/>
    <property type="match status" value="1"/>
</dbReference>
<keyword evidence="2 8" id="KW-0349">Heme</keyword>
<feature type="domain" description="Cytochrome c" evidence="10">
    <location>
        <begin position="190"/>
        <end position="309"/>
    </location>
</feature>
<evidence type="ECO:0000313" key="11">
    <source>
        <dbReference type="EMBL" id="MBC9812401.1"/>
    </source>
</evidence>
<dbReference type="InterPro" id="IPR036909">
    <property type="entry name" value="Cyt_c-like_dom_sf"/>
</dbReference>
<dbReference type="AlphaFoldDB" id="A0A8J6TXE4"/>
<keyword evidence="5" id="KW-0574">Periplasm</keyword>
<keyword evidence="4" id="KW-0732">Signal</keyword>
<feature type="binding site" description="axial binding residue" evidence="9">
    <location>
        <position position="64"/>
    </location>
    <ligand>
        <name>heme c</name>
        <dbReference type="ChEBI" id="CHEBI:61717"/>
        <label>1</label>
    </ligand>
    <ligandPart>
        <name>Fe</name>
        <dbReference type="ChEBI" id="CHEBI:18248"/>
    </ligandPart>
</feature>
<dbReference type="GO" id="GO:0009055">
    <property type="term" value="F:electron transfer activity"/>
    <property type="evidence" value="ECO:0007669"/>
    <property type="project" value="InterPro"/>
</dbReference>
<gene>
    <name evidence="11" type="ORF">H9Y05_07935</name>
</gene>
<name>A0A8J6TXE4_9FLAO</name>
<evidence type="ECO:0000313" key="12">
    <source>
        <dbReference type="Proteomes" id="UP000652681"/>
    </source>
</evidence>
<evidence type="ECO:0000256" key="6">
    <source>
        <dbReference type="ARBA" id="ARBA00023002"/>
    </source>
</evidence>
<dbReference type="Pfam" id="PF03150">
    <property type="entry name" value="CCP_MauG"/>
    <property type="match status" value="2"/>
</dbReference>
<evidence type="ECO:0000256" key="8">
    <source>
        <dbReference type="PIRSR" id="PIRSR000294-1"/>
    </source>
</evidence>
<evidence type="ECO:0000259" key="10">
    <source>
        <dbReference type="PROSITE" id="PS51007"/>
    </source>
</evidence>
<accession>A0A8J6TXE4</accession>
<sequence length="316" mass="35553">MKDRLLVIPFIGIALAVIYSCSQQPEVVVEEEIDRVEAERLLGQLLFHERRLSKDNTVSCAACHVAELAFTDGVPKSAGIEGRTAFRNSPTLFNMKDQSLFMFDGVIETLEIQALSPIQDHNEMGSSIAEILGKLKEDKVYKKQVHKAYGRDLDAQAITQSLAAFQRTLISTNARYDLYLKDPGQYPLNEDELAGKKLFTETFNCISCHAQPHFTNGKPESNGIQLTKEDWGRYRATGKEEDKGKFKVPSLRNIAITHPYMHDGRFATLEEVLRFYAGKKEAHGSEVVRGYKMTTGEQRQIIAFLNTLTDTAFIAQ</sequence>
<comment type="cofactor">
    <cofactor evidence="8">
        <name>heme</name>
        <dbReference type="ChEBI" id="CHEBI:30413"/>
    </cofactor>
    <text evidence="8">Binds 2 heme groups.</text>
</comment>
<dbReference type="InterPro" id="IPR026259">
    <property type="entry name" value="MauG/Cytc_peroxidase"/>
</dbReference>
<comment type="subcellular location">
    <subcellularLocation>
        <location evidence="1">Periplasm</location>
    </subcellularLocation>
</comment>
<dbReference type="PANTHER" id="PTHR30600:SF10">
    <property type="entry name" value="BLL6722 PROTEIN"/>
    <property type="match status" value="1"/>
</dbReference>
<evidence type="ECO:0000256" key="2">
    <source>
        <dbReference type="ARBA" id="ARBA00022617"/>
    </source>
</evidence>
<comment type="PTM">
    <text evidence="8">Binds 2 heme groups per subunit.</text>
</comment>
<dbReference type="GO" id="GO:0004130">
    <property type="term" value="F:cytochrome-c peroxidase activity"/>
    <property type="evidence" value="ECO:0007669"/>
    <property type="project" value="TreeGrafter"/>
</dbReference>
<feature type="binding site" description="covalent" evidence="8">
    <location>
        <position position="63"/>
    </location>
    <ligand>
        <name>heme c</name>
        <dbReference type="ChEBI" id="CHEBI:61717"/>
        <label>1</label>
    </ligand>
</feature>
<reference evidence="11" key="1">
    <citation type="submission" date="2020-09" db="EMBL/GenBank/DDBJ databases">
        <title>Taishania pollutisoli gen. nov., sp. nov., Isolated from Tetrabromobisphenol A-Contaminated Soil.</title>
        <authorList>
            <person name="Chen Q."/>
        </authorList>
    </citation>
    <scope>NUCLEOTIDE SEQUENCE</scope>
    <source>
        <strain evidence="11">CZZ-1</strain>
    </source>
</reference>
<dbReference type="Gene3D" id="1.10.760.10">
    <property type="entry name" value="Cytochrome c-like domain"/>
    <property type="match status" value="2"/>
</dbReference>
<feature type="binding site" description="axial binding residue" evidence="9">
    <location>
        <position position="209"/>
    </location>
    <ligand>
        <name>heme c</name>
        <dbReference type="ChEBI" id="CHEBI:61717"/>
        <label>2</label>
    </ligand>
    <ligandPart>
        <name>Fe</name>
        <dbReference type="ChEBI" id="CHEBI:18248"/>
    </ligandPart>
</feature>
<evidence type="ECO:0000256" key="5">
    <source>
        <dbReference type="ARBA" id="ARBA00022764"/>
    </source>
</evidence>
<organism evidence="11 12">
    <name type="scientific">Taishania pollutisoli</name>
    <dbReference type="NCBI Taxonomy" id="2766479"/>
    <lineage>
        <taxon>Bacteria</taxon>
        <taxon>Pseudomonadati</taxon>
        <taxon>Bacteroidota</taxon>
        <taxon>Flavobacteriia</taxon>
        <taxon>Flavobacteriales</taxon>
        <taxon>Crocinitomicaceae</taxon>
        <taxon>Taishania</taxon>
    </lineage>
</organism>
<proteinExistence type="predicted"/>
<protein>
    <submittedName>
        <fullName evidence="11">C-type cytochrome</fullName>
    </submittedName>
</protein>
<feature type="binding site" description="covalent" evidence="8">
    <location>
        <position position="208"/>
    </location>
    <ligand>
        <name>heme c</name>
        <dbReference type="ChEBI" id="CHEBI:61717"/>
        <label>2</label>
    </ligand>
</feature>
<dbReference type="GO" id="GO:0042597">
    <property type="term" value="C:periplasmic space"/>
    <property type="evidence" value="ECO:0007669"/>
    <property type="project" value="UniProtKB-SubCell"/>
</dbReference>
<dbReference type="PANTHER" id="PTHR30600">
    <property type="entry name" value="CYTOCHROME C PEROXIDASE-RELATED"/>
    <property type="match status" value="1"/>
</dbReference>
<dbReference type="InterPro" id="IPR004852">
    <property type="entry name" value="Di-haem_cyt_c_peroxidsae"/>
</dbReference>
<comment type="caution">
    <text evidence="11">The sequence shown here is derived from an EMBL/GenBank/DDBJ whole genome shotgun (WGS) entry which is preliminary data.</text>
</comment>
<dbReference type="PROSITE" id="PS51257">
    <property type="entry name" value="PROKAR_LIPOPROTEIN"/>
    <property type="match status" value="1"/>
</dbReference>
<dbReference type="GO" id="GO:0020037">
    <property type="term" value="F:heme binding"/>
    <property type="evidence" value="ECO:0007669"/>
    <property type="project" value="InterPro"/>
</dbReference>
<dbReference type="EMBL" id="JACVEL010000004">
    <property type="protein sequence ID" value="MBC9812401.1"/>
    <property type="molecule type" value="Genomic_DNA"/>
</dbReference>
<dbReference type="InterPro" id="IPR051395">
    <property type="entry name" value="Cytochrome_c_Peroxidase/MauG"/>
</dbReference>
<dbReference type="InterPro" id="IPR009056">
    <property type="entry name" value="Cyt_c-like_dom"/>
</dbReference>
<keyword evidence="6" id="KW-0560">Oxidoreductase</keyword>
<keyword evidence="3 9" id="KW-0479">Metal-binding</keyword>
<dbReference type="Proteomes" id="UP000652681">
    <property type="component" value="Unassembled WGS sequence"/>
</dbReference>
<evidence type="ECO:0000256" key="1">
    <source>
        <dbReference type="ARBA" id="ARBA00004418"/>
    </source>
</evidence>
<dbReference type="RefSeq" id="WP_163489776.1">
    <property type="nucleotide sequence ID" value="NZ_JACVEL010000004.1"/>
</dbReference>
<evidence type="ECO:0000256" key="3">
    <source>
        <dbReference type="ARBA" id="ARBA00022723"/>
    </source>
</evidence>
<dbReference type="GO" id="GO:0046872">
    <property type="term" value="F:metal ion binding"/>
    <property type="evidence" value="ECO:0007669"/>
    <property type="project" value="UniProtKB-KW"/>
</dbReference>
<dbReference type="PIRSF" id="PIRSF000294">
    <property type="entry name" value="Cytochrome-c_peroxidase"/>
    <property type="match status" value="1"/>
</dbReference>
<feature type="binding site" description="covalent" evidence="8">
    <location>
        <position position="205"/>
    </location>
    <ligand>
        <name>heme c</name>
        <dbReference type="ChEBI" id="CHEBI:61717"/>
        <label>2</label>
    </ligand>
</feature>
<evidence type="ECO:0000256" key="9">
    <source>
        <dbReference type="PIRSR" id="PIRSR000294-2"/>
    </source>
</evidence>
<feature type="binding site" description="covalent" evidence="8">
    <location>
        <position position="60"/>
    </location>
    <ligand>
        <name>heme c</name>
        <dbReference type="ChEBI" id="CHEBI:61717"/>
        <label>1</label>
    </ligand>
</feature>
<evidence type="ECO:0000256" key="4">
    <source>
        <dbReference type="ARBA" id="ARBA00022729"/>
    </source>
</evidence>